<evidence type="ECO:0000313" key="2">
    <source>
        <dbReference type="Proteomes" id="UP000527355"/>
    </source>
</evidence>
<proteinExistence type="predicted"/>
<dbReference type="AlphaFoldDB" id="A0A7J7VIE4"/>
<organism evidence="1 2">
    <name type="scientific">Myotis myotis</name>
    <name type="common">Greater mouse-eared bat</name>
    <name type="synonym">Vespertilio myotis</name>
    <dbReference type="NCBI Taxonomy" id="51298"/>
    <lineage>
        <taxon>Eukaryota</taxon>
        <taxon>Metazoa</taxon>
        <taxon>Chordata</taxon>
        <taxon>Craniata</taxon>
        <taxon>Vertebrata</taxon>
        <taxon>Euteleostomi</taxon>
        <taxon>Mammalia</taxon>
        <taxon>Eutheria</taxon>
        <taxon>Laurasiatheria</taxon>
        <taxon>Chiroptera</taxon>
        <taxon>Yangochiroptera</taxon>
        <taxon>Vespertilionidae</taxon>
        <taxon>Myotis</taxon>
    </lineage>
</organism>
<evidence type="ECO:0000313" key="1">
    <source>
        <dbReference type="EMBL" id="KAF6324778.1"/>
    </source>
</evidence>
<sequence>MSLSLPFPLSLKSRKTYPRVRTKIKNLPGQCFSAVRASAHGPKGLGFDFWSRAHTWVSGSIPSPIWGPYGRQAIDVSFSLSVSSPFLPLSLKLNGKKYHLVRINTQKKNRRKKFAKYIYTEWPDYYDHPISTSLGHSIEGKRWPNEVLMGWS</sequence>
<accession>A0A7J7VIE4</accession>
<name>A0A7J7VIE4_MYOMY</name>
<comment type="caution">
    <text evidence="1">The sequence shown here is derived from an EMBL/GenBank/DDBJ whole genome shotgun (WGS) entry which is preliminary data.</text>
</comment>
<protein>
    <submittedName>
        <fullName evidence="1">Uncharacterized protein</fullName>
    </submittedName>
</protein>
<dbReference type="Proteomes" id="UP000527355">
    <property type="component" value="Unassembled WGS sequence"/>
</dbReference>
<keyword evidence="2" id="KW-1185">Reference proteome</keyword>
<reference evidence="1 2" key="1">
    <citation type="journal article" date="2020" name="Nature">
        <title>Six reference-quality genomes reveal evolution of bat adaptations.</title>
        <authorList>
            <person name="Jebb D."/>
            <person name="Huang Z."/>
            <person name="Pippel M."/>
            <person name="Hughes G.M."/>
            <person name="Lavrichenko K."/>
            <person name="Devanna P."/>
            <person name="Winkler S."/>
            <person name="Jermiin L.S."/>
            <person name="Skirmuntt E.C."/>
            <person name="Katzourakis A."/>
            <person name="Burkitt-Gray L."/>
            <person name="Ray D.A."/>
            <person name="Sullivan K.A.M."/>
            <person name="Roscito J.G."/>
            <person name="Kirilenko B.M."/>
            <person name="Davalos L.M."/>
            <person name="Corthals A.P."/>
            <person name="Power M.L."/>
            <person name="Jones G."/>
            <person name="Ransome R.D."/>
            <person name="Dechmann D.K.N."/>
            <person name="Locatelli A.G."/>
            <person name="Puechmaille S.J."/>
            <person name="Fedrigo O."/>
            <person name="Jarvis E.D."/>
            <person name="Hiller M."/>
            <person name="Vernes S.C."/>
            <person name="Myers E.W."/>
            <person name="Teeling E.C."/>
        </authorList>
    </citation>
    <scope>NUCLEOTIDE SEQUENCE [LARGE SCALE GENOMIC DNA]</scope>
    <source>
        <strain evidence="1">MMyoMyo1</strain>
        <tissue evidence="1">Flight muscle</tissue>
    </source>
</reference>
<gene>
    <name evidence="1" type="ORF">mMyoMyo1_008248</name>
</gene>
<dbReference type="EMBL" id="JABWUV010000010">
    <property type="protein sequence ID" value="KAF6324778.1"/>
    <property type="molecule type" value="Genomic_DNA"/>
</dbReference>